<feature type="repeat" description="ANK" evidence="2">
    <location>
        <begin position="1238"/>
        <end position="1270"/>
    </location>
</feature>
<feature type="repeat" description="ANK" evidence="2">
    <location>
        <begin position="934"/>
        <end position="966"/>
    </location>
</feature>
<dbReference type="GO" id="GO:0003824">
    <property type="term" value="F:catalytic activity"/>
    <property type="evidence" value="ECO:0007669"/>
    <property type="project" value="InterPro"/>
</dbReference>
<evidence type="ECO:0000313" key="5">
    <source>
        <dbReference type="EMBL" id="CAG8909914.1"/>
    </source>
</evidence>
<dbReference type="InterPro" id="IPR035994">
    <property type="entry name" value="Nucleoside_phosphorylase_sf"/>
</dbReference>
<feature type="repeat" description="ANK" evidence="2">
    <location>
        <begin position="967"/>
        <end position="999"/>
    </location>
</feature>
<dbReference type="InterPro" id="IPR027417">
    <property type="entry name" value="P-loop_NTPase"/>
</dbReference>
<sequence length="1502" mass="167288">MKKSNADRRSPSLELTHNHYNVGWVCALPKEQTAATAMLDRIHPDLPKPSGDHNTYTLGSIGSHNIVITCLPKGKYGNNSASSAATRMISTFPSIKFGLMVGVGGGIPTKVRLGDVVISAPIDEFPGVVQWDMGKAQAGGSFKRTGALNNPPNALLTALTKLETKHEMHGSQIRQYLDDFGKTYPNLMSKYTWSDSLKDPLSTQESPYRPLRWQAIFSLLWKITGDILRYLLGWWAFAAALAAEPMISTVNIELDNFQRKPGDVRVHYGLIASGNQVIKDAKFRDRLDQSLGGNVLCVEMEAAGLMNDFPCITIRGICDYANSQKTKDWQEYAAAVAAACAKELLEHVQASDVDGERPVKDILGDVIETVQRAEVNIEAMRSRWDRKSDVEVLDWLTAIDYGPQHSDVLRRWQQGTGQWFLNSKEYQNWRSSSKQTLFCPGIPGAGKTILVSTVIDDLSTEFLNDQTIGIAYLYCKLSRRSEQKIEDLLASLVKQLSQDWPSLPDSIGSLHTKHKRKKTRPSLEEIWKTLLSVASMYSRVFIIVDALDECQASNKDECLSTFLSKMFTLQSQTMTSLFATSRPIPVIEGKFEGCISKRISASEGDIRKYLDSNMTKLPGFVLESPRLQDEIKTEIIRAVDGMFLLARLHLHSLVGKKSPKAVHDSLEKLPRGSDAYDRTYDKAMKRIKKQAEAWRELAGQDLSWITCARRQLSVLELQHALTVEANKSEFDRQNMPRVADILSACAGLVTIDEESDIIRLYHYTTQEYFDRRRNRWFPEAEAEITQTCVSYLLLRSFESGPCQTRDEFDRRLWLNKLYHYSASHWGHHAREASTLCAEVMGFLECEAKVEAASQALIGGNNMRYSGKTQTSGLHLAAYFGLEECVIRLLTNGMPCDMKDSDGQTALHWAAKNGQAGTAELLLKKGLDANWANKEGKTALHYAAIQGDSRLIQVLVDYKADMEHADIHGQTPLLAAVRETNFQSVQQLIGLGASIEAVDYMHRSALHLSAITGRCSIHITSLLLSRGACHEICDVENMTPFYYAIRNGSEEMAEMFIRAGVCVNTGIARRRWVRTKEAGQWGYEPLPEDRKSKKVGDGLTPLHWAALIGHPAMVEYLLSKGADPNKRCQDGETPLHLAIRGDITLDYGDSWNQISWRIEILSDLVDPASEEADETRRSISEVRTAVIDNLLSHINIDVDVQNDQMQAALHLAICGESNSLRSFSRLMSKKPDISIRNNKGQTPLHLASGAGEAKIVQELLAAGASVDVLDSEGLSPLQYAVRSEKSSVVVLELILKYHNLIGSNPCLQTDSTGKNLLHYHVQTEVCSEEIIRILLEHGVDINGIDEDGNSPLSLFLRTSHLIKPAAICPFLLTRGACPLWSDHVGRNLAHISMLSSSFISPDQVLSTLKDFAVDITTKDLNNRGILHYGARHGSIRQPIIDLLRESDSLGLHDHDEYGRTPISYAKEQAMLPRDPDSSAQGRWASTLNILMKADEDWAASQSS</sequence>
<dbReference type="InterPro" id="IPR002110">
    <property type="entry name" value="Ankyrin_rpt"/>
</dbReference>
<dbReference type="Pfam" id="PF22939">
    <property type="entry name" value="WHD_GPIID"/>
    <property type="match status" value="1"/>
</dbReference>
<dbReference type="Gene3D" id="3.40.50.1580">
    <property type="entry name" value="Nucleoside phosphorylase domain"/>
    <property type="match status" value="1"/>
</dbReference>
<keyword evidence="6" id="KW-1185">Reference proteome</keyword>
<feature type="repeat" description="ANK" evidence="2">
    <location>
        <begin position="901"/>
        <end position="933"/>
    </location>
</feature>
<proteinExistence type="predicted"/>
<comment type="caution">
    <text evidence="5">The sequence shown here is derived from an EMBL/GenBank/DDBJ whole genome shotgun (WGS) entry which is preliminary data.</text>
</comment>
<dbReference type="Pfam" id="PF12796">
    <property type="entry name" value="Ank_2"/>
    <property type="match status" value="3"/>
</dbReference>
<reference evidence="5" key="1">
    <citation type="submission" date="2021-07" db="EMBL/GenBank/DDBJ databases">
        <authorList>
            <person name="Branca A.L. A."/>
        </authorList>
    </citation>
    <scope>NUCLEOTIDE SEQUENCE</scope>
</reference>
<feature type="domain" description="GPI inositol-deacylase winged helix" evidence="3">
    <location>
        <begin position="690"/>
        <end position="769"/>
    </location>
</feature>
<evidence type="ECO:0000313" key="6">
    <source>
        <dbReference type="Proteomes" id="UP001154252"/>
    </source>
</evidence>
<dbReference type="Pfam" id="PF24883">
    <property type="entry name" value="NPHP3_N"/>
    <property type="match status" value="1"/>
</dbReference>
<dbReference type="SUPFAM" id="SSF52540">
    <property type="entry name" value="P-loop containing nucleoside triphosphate hydrolases"/>
    <property type="match status" value="1"/>
</dbReference>
<evidence type="ECO:0000256" key="2">
    <source>
        <dbReference type="PROSITE-ProRule" id="PRU00023"/>
    </source>
</evidence>
<dbReference type="InterPro" id="IPR053137">
    <property type="entry name" value="NLR-like"/>
</dbReference>
<dbReference type="SUPFAM" id="SSF53167">
    <property type="entry name" value="Purine and uridine phosphorylases"/>
    <property type="match status" value="1"/>
</dbReference>
<dbReference type="PRINTS" id="PR01415">
    <property type="entry name" value="ANKYRIN"/>
</dbReference>
<feature type="repeat" description="ANK" evidence="2">
    <location>
        <begin position="1311"/>
        <end position="1345"/>
    </location>
</feature>
<dbReference type="OrthoDB" id="195446at2759"/>
<dbReference type="PANTHER" id="PTHR46082:SF11">
    <property type="entry name" value="AAA+ ATPASE DOMAIN-CONTAINING PROTEIN-RELATED"/>
    <property type="match status" value="1"/>
</dbReference>
<feature type="repeat" description="ANK" evidence="2">
    <location>
        <begin position="1096"/>
        <end position="1128"/>
    </location>
</feature>
<evidence type="ECO:0000256" key="1">
    <source>
        <dbReference type="ARBA" id="ARBA00022737"/>
    </source>
</evidence>
<keyword evidence="1" id="KW-0677">Repeat</keyword>
<dbReference type="PROSITE" id="PS50297">
    <property type="entry name" value="ANK_REP_REGION"/>
    <property type="match status" value="5"/>
</dbReference>
<evidence type="ECO:0000259" key="4">
    <source>
        <dbReference type="Pfam" id="PF24883"/>
    </source>
</evidence>
<dbReference type="SMART" id="SM00248">
    <property type="entry name" value="ANK"/>
    <property type="match status" value="12"/>
</dbReference>
<dbReference type="PANTHER" id="PTHR46082">
    <property type="entry name" value="ATP/GTP-BINDING PROTEIN-RELATED"/>
    <property type="match status" value="1"/>
</dbReference>
<dbReference type="GO" id="GO:0009116">
    <property type="term" value="P:nucleoside metabolic process"/>
    <property type="evidence" value="ECO:0007669"/>
    <property type="project" value="InterPro"/>
</dbReference>
<feature type="domain" description="Nephrocystin 3-like N-terminal" evidence="4">
    <location>
        <begin position="415"/>
        <end position="582"/>
    </location>
</feature>
<evidence type="ECO:0008006" key="7">
    <source>
        <dbReference type="Google" id="ProtNLM"/>
    </source>
</evidence>
<dbReference type="SUPFAM" id="SSF48403">
    <property type="entry name" value="Ankyrin repeat"/>
    <property type="match status" value="2"/>
</dbReference>
<keyword evidence="2" id="KW-0040">ANK repeat</keyword>
<dbReference type="EMBL" id="CAJVRC010000904">
    <property type="protein sequence ID" value="CAG8909914.1"/>
    <property type="molecule type" value="Genomic_DNA"/>
</dbReference>
<dbReference type="Gene3D" id="3.40.50.300">
    <property type="entry name" value="P-loop containing nucleotide triphosphate hydrolases"/>
    <property type="match status" value="1"/>
</dbReference>
<dbReference type="InterPro" id="IPR036770">
    <property type="entry name" value="Ankyrin_rpt-contain_sf"/>
</dbReference>
<organism evidence="5 6">
    <name type="scientific">Penicillium egyptiacum</name>
    <dbReference type="NCBI Taxonomy" id="1303716"/>
    <lineage>
        <taxon>Eukaryota</taxon>
        <taxon>Fungi</taxon>
        <taxon>Dikarya</taxon>
        <taxon>Ascomycota</taxon>
        <taxon>Pezizomycotina</taxon>
        <taxon>Eurotiomycetes</taxon>
        <taxon>Eurotiomycetidae</taxon>
        <taxon>Eurotiales</taxon>
        <taxon>Aspergillaceae</taxon>
        <taxon>Penicillium</taxon>
    </lineage>
</organism>
<name>A0A9W4P9D7_9EURO</name>
<accession>A0A9W4P9D7</accession>
<dbReference type="PROSITE" id="PS50088">
    <property type="entry name" value="ANK_REPEAT"/>
    <property type="match status" value="6"/>
</dbReference>
<dbReference type="Gene3D" id="1.25.40.20">
    <property type="entry name" value="Ankyrin repeat-containing domain"/>
    <property type="match status" value="2"/>
</dbReference>
<gene>
    <name evidence="5" type="ORF">PEGY_LOCUS10712</name>
</gene>
<evidence type="ECO:0000259" key="3">
    <source>
        <dbReference type="Pfam" id="PF22939"/>
    </source>
</evidence>
<protein>
    <recommendedName>
        <fullName evidence="7">Nucleoside phosphorylase domain-containing protein</fullName>
    </recommendedName>
</protein>
<dbReference type="InterPro" id="IPR056884">
    <property type="entry name" value="NPHP3-like_N"/>
</dbReference>
<dbReference type="Proteomes" id="UP001154252">
    <property type="component" value="Unassembled WGS sequence"/>
</dbReference>
<dbReference type="InterPro" id="IPR054471">
    <property type="entry name" value="GPIID_WHD"/>
</dbReference>